<dbReference type="GO" id="GO:0005524">
    <property type="term" value="F:ATP binding"/>
    <property type="evidence" value="ECO:0007669"/>
    <property type="project" value="UniProtKB-KW"/>
</dbReference>
<dbReference type="CDD" id="cd00156">
    <property type="entry name" value="REC"/>
    <property type="match status" value="1"/>
</dbReference>
<sequence length="426" mass="46940">MKLPKLLIVEDHRALALALSAAGERLGFSAIAVPNLAQAKKEIERGEPQAILLDLGLPDGKGFDLLDAYGDKTPPPTAMLTAHGEIDNAIIAKKSGIAEFFVKPVDFGELEKFLHRALDVAEEAEESHGFSVSFVGNAPCMRPVFQQIAQACASQQPVMICGASGTGRSHVARLIHQHLDGEGSCEVVSCADIQGDTDWQEIISRAKGGCVVLDNIDQLALESQVALTDCVSVGSGVKWISIAPETGLRDAVQAHSFHPDLYYRLQGVEINLPTLKERLEDLPALCSLFLADIAPTKTIELDKEFLSILQSQTWKTNLRELKNVMRYAVISSNGRDKLLPEDLPENYTAHVSESSKKSRTPIQEALENWLQGWFENGNPHYKDMHDALEKDLLELLLERYEGNQALMARTLDMNRATLRKKLKQQG</sequence>
<evidence type="ECO:0000256" key="10">
    <source>
        <dbReference type="ARBA" id="ARBA00023125"/>
    </source>
</evidence>
<keyword evidence="12" id="KW-0804">Transcription</keyword>
<evidence type="ECO:0000259" key="17">
    <source>
        <dbReference type="PROSITE" id="PS50045"/>
    </source>
</evidence>
<dbReference type="InterPro" id="IPR011006">
    <property type="entry name" value="CheY-like_superfamily"/>
</dbReference>
<keyword evidence="20" id="KW-1185">Reference proteome</keyword>
<keyword evidence="7" id="KW-0067">ATP-binding</keyword>
<dbReference type="InterPro" id="IPR027417">
    <property type="entry name" value="P-loop_NTPase"/>
</dbReference>
<dbReference type="PANTHER" id="PTHR32071">
    <property type="entry name" value="TRANSCRIPTIONAL REGULATORY PROTEIN"/>
    <property type="match status" value="1"/>
</dbReference>
<dbReference type="Gene3D" id="1.10.8.60">
    <property type="match status" value="1"/>
</dbReference>
<feature type="domain" description="Sigma-54 factor interaction" evidence="17">
    <location>
        <begin position="134"/>
        <end position="330"/>
    </location>
</feature>
<dbReference type="InterPro" id="IPR002078">
    <property type="entry name" value="Sigma_54_int"/>
</dbReference>
<evidence type="ECO:0000256" key="4">
    <source>
        <dbReference type="ARBA" id="ARBA00022491"/>
    </source>
</evidence>
<comment type="subcellular location">
    <subcellularLocation>
        <location evidence="1">Cytoplasm</location>
    </subcellularLocation>
</comment>
<dbReference type="EMBL" id="FQYR01000002">
    <property type="protein sequence ID" value="SHI46372.1"/>
    <property type="molecule type" value="Genomic_DNA"/>
</dbReference>
<keyword evidence="3" id="KW-0963">Cytoplasm</keyword>
<dbReference type="SUPFAM" id="SSF46689">
    <property type="entry name" value="Homeodomain-like"/>
    <property type="match status" value="1"/>
</dbReference>
<evidence type="ECO:0000313" key="20">
    <source>
        <dbReference type="Proteomes" id="UP000184510"/>
    </source>
</evidence>
<keyword evidence="5 16" id="KW-0597">Phosphoprotein</keyword>
<evidence type="ECO:0000256" key="14">
    <source>
        <dbReference type="ARBA" id="ARBA00029881"/>
    </source>
</evidence>
<keyword evidence="10 19" id="KW-0238">DNA-binding</keyword>
<evidence type="ECO:0000256" key="16">
    <source>
        <dbReference type="PROSITE-ProRule" id="PRU00169"/>
    </source>
</evidence>
<dbReference type="SMART" id="SM00448">
    <property type="entry name" value="REC"/>
    <property type="match status" value="1"/>
</dbReference>
<evidence type="ECO:0000256" key="5">
    <source>
        <dbReference type="ARBA" id="ARBA00022553"/>
    </source>
</evidence>
<keyword evidence="13" id="KW-0535">Nitrogen fixation</keyword>
<dbReference type="GO" id="GO:0000160">
    <property type="term" value="P:phosphorelay signal transduction system"/>
    <property type="evidence" value="ECO:0007669"/>
    <property type="project" value="UniProtKB-KW"/>
</dbReference>
<evidence type="ECO:0000256" key="15">
    <source>
        <dbReference type="ARBA" id="ARBA00031910"/>
    </source>
</evidence>
<evidence type="ECO:0000256" key="1">
    <source>
        <dbReference type="ARBA" id="ARBA00004496"/>
    </source>
</evidence>
<dbReference type="Gene3D" id="1.10.10.60">
    <property type="entry name" value="Homeodomain-like"/>
    <property type="match status" value="1"/>
</dbReference>
<dbReference type="AlphaFoldDB" id="A0A1M6BCB4"/>
<dbReference type="InterPro" id="IPR003593">
    <property type="entry name" value="AAA+_ATPase"/>
</dbReference>
<dbReference type="PROSITE" id="PS50110">
    <property type="entry name" value="RESPONSE_REGULATORY"/>
    <property type="match status" value="1"/>
</dbReference>
<dbReference type="Proteomes" id="UP000184510">
    <property type="component" value="Unassembled WGS sequence"/>
</dbReference>
<dbReference type="GO" id="GO:0043565">
    <property type="term" value="F:sequence-specific DNA binding"/>
    <property type="evidence" value="ECO:0007669"/>
    <property type="project" value="InterPro"/>
</dbReference>
<dbReference type="Gene3D" id="3.40.50.300">
    <property type="entry name" value="P-loop containing nucleotide triphosphate hydrolases"/>
    <property type="match status" value="1"/>
</dbReference>
<protein>
    <recommendedName>
        <fullName evidence="2">DNA-binding transcriptional regulator NtrC</fullName>
    </recommendedName>
    <alternativeName>
        <fullName evidence="14">Nitrogen regulation protein NR(I)</fullName>
    </alternativeName>
    <alternativeName>
        <fullName evidence="15">Nitrogen regulator I</fullName>
    </alternativeName>
</protein>
<evidence type="ECO:0000256" key="11">
    <source>
        <dbReference type="ARBA" id="ARBA00023159"/>
    </source>
</evidence>
<dbReference type="OrthoDB" id="9802354at2"/>
<organism evidence="19 20">
    <name type="scientific">Rubritalea squalenifaciens DSM 18772</name>
    <dbReference type="NCBI Taxonomy" id="1123071"/>
    <lineage>
        <taxon>Bacteria</taxon>
        <taxon>Pseudomonadati</taxon>
        <taxon>Verrucomicrobiota</taxon>
        <taxon>Verrucomicrobiia</taxon>
        <taxon>Verrucomicrobiales</taxon>
        <taxon>Rubritaleaceae</taxon>
        <taxon>Rubritalea</taxon>
    </lineage>
</organism>
<dbReference type="InParanoid" id="A0A1M6BCB4"/>
<dbReference type="RefSeq" id="WP_143157625.1">
    <property type="nucleotide sequence ID" value="NZ_FQYR01000002.1"/>
</dbReference>
<evidence type="ECO:0000256" key="2">
    <source>
        <dbReference type="ARBA" id="ARBA00019059"/>
    </source>
</evidence>
<evidence type="ECO:0000256" key="7">
    <source>
        <dbReference type="ARBA" id="ARBA00022840"/>
    </source>
</evidence>
<dbReference type="SUPFAM" id="SSF52172">
    <property type="entry name" value="CheY-like"/>
    <property type="match status" value="1"/>
</dbReference>
<dbReference type="PROSITE" id="PS50045">
    <property type="entry name" value="SIGMA54_INTERACT_4"/>
    <property type="match status" value="1"/>
</dbReference>
<dbReference type="PANTHER" id="PTHR32071:SF95">
    <property type="entry name" value="DNA-BINDING TRANSCRIPTIONAL REGULATOR NTRC"/>
    <property type="match status" value="1"/>
</dbReference>
<keyword evidence="8" id="KW-0902">Two-component regulatory system</keyword>
<dbReference type="GO" id="GO:0006355">
    <property type="term" value="P:regulation of DNA-templated transcription"/>
    <property type="evidence" value="ECO:0007669"/>
    <property type="project" value="InterPro"/>
</dbReference>
<dbReference type="Pfam" id="PF14532">
    <property type="entry name" value="Sigma54_activ_2"/>
    <property type="match status" value="1"/>
</dbReference>
<dbReference type="InterPro" id="IPR058031">
    <property type="entry name" value="AAA_lid_NorR"/>
</dbReference>
<evidence type="ECO:0000256" key="3">
    <source>
        <dbReference type="ARBA" id="ARBA00022490"/>
    </source>
</evidence>
<dbReference type="Pfam" id="PF25601">
    <property type="entry name" value="AAA_lid_14"/>
    <property type="match status" value="1"/>
</dbReference>
<evidence type="ECO:0000313" key="19">
    <source>
        <dbReference type="EMBL" id="SHI46372.1"/>
    </source>
</evidence>
<proteinExistence type="predicted"/>
<feature type="domain" description="Response regulatory" evidence="18">
    <location>
        <begin position="5"/>
        <end position="118"/>
    </location>
</feature>
<keyword evidence="4" id="KW-0678">Repressor</keyword>
<evidence type="ECO:0000256" key="6">
    <source>
        <dbReference type="ARBA" id="ARBA00022741"/>
    </source>
</evidence>
<evidence type="ECO:0000256" key="8">
    <source>
        <dbReference type="ARBA" id="ARBA00023012"/>
    </source>
</evidence>
<dbReference type="InterPro" id="IPR001789">
    <property type="entry name" value="Sig_transdc_resp-reg_receiver"/>
</dbReference>
<keyword evidence="9" id="KW-0805">Transcription regulation</keyword>
<reference evidence="19 20" key="1">
    <citation type="submission" date="2016-11" db="EMBL/GenBank/DDBJ databases">
        <authorList>
            <person name="Jaros S."/>
            <person name="Januszkiewicz K."/>
            <person name="Wedrychowicz H."/>
        </authorList>
    </citation>
    <scope>NUCLEOTIDE SEQUENCE [LARGE SCALE GENOMIC DNA]</scope>
    <source>
        <strain evidence="19 20">DSM 18772</strain>
    </source>
</reference>
<dbReference type="Pfam" id="PF00072">
    <property type="entry name" value="Response_reg"/>
    <property type="match status" value="1"/>
</dbReference>
<name>A0A1M6BCB4_9BACT</name>
<dbReference type="InterPro" id="IPR002197">
    <property type="entry name" value="HTH_Fis"/>
</dbReference>
<evidence type="ECO:0000256" key="13">
    <source>
        <dbReference type="ARBA" id="ARBA00023231"/>
    </source>
</evidence>
<dbReference type="STRING" id="1123071.SAMN02745181_0175"/>
<dbReference type="GO" id="GO:0005737">
    <property type="term" value="C:cytoplasm"/>
    <property type="evidence" value="ECO:0007669"/>
    <property type="project" value="UniProtKB-SubCell"/>
</dbReference>
<accession>A0A1M6BCB4</accession>
<dbReference type="Gene3D" id="3.40.50.2300">
    <property type="match status" value="1"/>
</dbReference>
<dbReference type="PRINTS" id="PR01590">
    <property type="entry name" value="HTHFIS"/>
</dbReference>
<evidence type="ECO:0000256" key="9">
    <source>
        <dbReference type="ARBA" id="ARBA00023015"/>
    </source>
</evidence>
<gene>
    <name evidence="19" type="ORF">SAMN02745181_0175</name>
</gene>
<evidence type="ECO:0000259" key="18">
    <source>
        <dbReference type="PROSITE" id="PS50110"/>
    </source>
</evidence>
<keyword evidence="11" id="KW-0010">Activator</keyword>
<dbReference type="SUPFAM" id="SSF52540">
    <property type="entry name" value="P-loop containing nucleoside triphosphate hydrolases"/>
    <property type="match status" value="1"/>
</dbReference>
<keyword evidence="6" id="KW-0547">Nucleotide-binding</keyword>
<dbReference type="SMART" id="SM00382">
    <property type="entry name" value="AAA"/>
    <property type="match status" value="1"/>
</dbReference>
<dbReference type="Pfam" id="PF02954">
    <property type="entry name" value="HTH_8"/>
    <property type="match status" value="1"/>
</dbReference>
<dbReference type="InterPro" id="IPR009057">
    <property type="entry name" value="Homeodomain-like_sf"/>
</dbReference>
<feature type="modified residue" description="4-aspartylphosphate" evidence="16">
    <location>
        <position position="54"/>
    </location>
</feature>
<evidence type="ECO:0000256" key="12">
    <source>
        <dbReference type="ARBA" id="ARBA00023163"/>
    </source>
</evidence>